<dbReference type="GO" id="GO:0031012">
    <property type="term" value="C:extracellular matrix"/>
    <property type="evidence" value="ECO:0007669"/>
    <property type="project" value="TreeGrafter"/>
</dbReference>
<sequence>MLENNSKIPSRKFIDLIRESGLEKEIRRGIPVTIFLPNSEALSMVPEEEFNTVSREPERLKSLLKYHIIRGEISVRDMTNLLKDRESAKIITVEGTPIIMRQCGKNCIKVNDAKIIGSDMKVLDFNIHVIDRVLVPEKL</sequence>
<dbReference type="GO" id="GO:0050839">
    <property type="term" value="F:cell adhesion molecule binding"/>
    <property type="evidence" value="ECO:0007669"/>
    <property type="project" value="TreeGrafter"/>
</dbReference>
<dbReference type="GO" id="GO:0005615">
    <property type="term" value="C:extracellular space"/>
    <property type="evidence" value="ECO:0007669"/>
    <property type="project" value="TreeGrafter"/>
</dbReference>
<dbReference type="Gene3D" id="2.30.180.10">
    <property type="entry name" value="FAS1 domain"/>
    <property type="match status" value="1"/>
</dbReference>
<dbReference type="RefSeq" id="WP_393971293.1">
    <property type="nucleotide sequence ID" value="NZ_CP133772.1"/>
</dbReference>
<evidence type="ECO:0000313" key="3">
    <source>
        <dbReference type="Proteomes" id="UP001451606"/>
    </source>
</evidence>
<dbReference type="PANTHER" id="PTHR10900:SF77">
    <property type="entry name" value="FI19380P1"/>
    <property type="match status" value="1"/>
</dbReference>
<dbReference type="PANTHER" id="PTHR10900">
    <property type="entry name" value="PERIOSTIN-RELATED"/>
    <property type="match status" value="1"/>
</dbReference>
<dbReference type="InterPro" id="IPR000782">
    <property type="entry name" value="FAS1_domain"/>
</dbReference>
<evidence type="ECO:0000259" key="1">
    <source>
        <dbReference type="PROSITE" id="PS50213"/>
    </source>
</evidence>
<dbReference type="InterPro" id="IPR050904">
    <property type="entry name" value="Adhesion/Biosynth-related"/>
</dbReference>
<dbReference type="SUPFAM" id="SSF82153">
    <property type="entry name" value="FAS1 domain"/>
    <property type="match status" value="1"/>
</dbReference>
<protein>
    <submittedName>
        <fullName evidence="2">Fasciclin domain-containing protein</fullName>
    </submittedName>
</protein>
<name>A0AAX4NJE8_9ARCH</name>
<reference evidence="2 3" key="1">
    <citation type="submission" date="2023-09" db="EMBL/GenBank/DDBJ databases">
        <authorList>
            <person name="Golyshina O.V."/>
            <person name="Lunev E.A."/>
            <person name="Bargiela R."/>
            <person name="Gaines M.C."/>
            <person name="Daum B."/>
            <person name="Bale N.J."/>
            <person name="Koenen M."/>
            <person name="Sinninghe Damst J.S."/>
            <person name="Yakimov M."/>
            <person name="Golyshin P.N."/>
        </authorList>
    </citation>
    <scope>NUCLEOTIDE SEQUENCE [LARGE SCALE GENOMIC DNA]</scope>
    <source>
        <strain evidence="2 3">M1</strain>
    </source>
</reference>
<evidence type="ECO:0000313" key="2">
    <source>
        <dbReference type="EMBL" id="WYY00970.1"/>
    </source>
</evidence>
<gene>
    <name evidence="2" type="ORF">OXIME_001563</name>
</gene>
<dbReference type="Proteomes" id="UP001451606">
    <property type="component" value="Chromosome"/>
</dbReference>
<dbReference type="Pfam" id="PF02469">
    <property type="entry name" value="Fasciclin"/>
    <property type="match status" value="1"/>
</dbReference>
<dbReference type="GO" id="GO:0007155">
    <property type="term" value="P:cell adhesion"/>
    <property type="evidence" value="ECO:0007669"/>
    <property type="project" value="TreeGrafter"/>
</dbReference>
<organism evidence="2 3">
    <name type="scientific">Oxyplasma meridianum</name>
    <dbReference type="NCBI Taxonomy" id="3073602"/>
    <lineage>
        <taxon>Archaea</taxon>
        <taxon>Methanobacteriati</taxon>
        <taxon>Thermoplasmatota</taxon>
        <taxon>Thermoplasmata</taxon>
        <taxon>Thermoplasmatales</taxon>
        <taxon>Thermoplasmataceae</taxon>
        <taxon>Oxyplasma</taxon>
    </lineage>
</organism>
<feature type="domain" description="FAS1" evidence="1">
    <location>
        <begin position="1"/>
        <end position="134"/>
    </location>
</feature>
<dbReference type="PROSITE" id="PS50213">
    <property type="entry name" value="FAS1"/>
    <property type="match status" value="1"/>
</dbReference>
<dbReference type="InterPro" id="IPR036378">
    <property type="entry name" value="FAS1_dom_sf"/>
</dbReference>
<dbReference type="AlphaFoldDB" id="A0AAX4NJE8"/>
<dbReference type="KEGG" id="omr:OXIME_001563"/>
<dbReference type="GeneID" id="95968301"/>
<keyword evidence="3" id="KW-1185">Reference proteome</keyword>
<proteinExistence type="predicted"/>
<dbReference type="SMART" id="SM00554">
    <property type="entry name" value="FAS1"/>
    <property type="match status" value="1"/>
</dbReference>
<dbReference type="GO" id="GO:0030198">
    <property type="term" value="P:extracellular matrix organization"/>
    <property type="evidence" value="ECO:0007669"/>
    <property type="project" value="TreeGrafter"/>
</dbReference>
<dbReference type="EMBL" id="CP133772">
    <property type="protein sequence ID" value="WYY00970.1"/>
    <property type="molecule type" value="Genomic_DNA"/>
</dbReference>
<accession>A0AAX4NJE8</accession>